<sequence>MNSVQYILKNRPLSHQDKILIKQLGRPEPLLQMKIKTVGKSRDFNRYFKKETAYDRFPWMCGCLETNKLFCFVCLVVADSDAKISQWTNTGVTDLQHLQERATRHAESTTHLSHLVDFNLLGATDVQ</sequence>
<proteinExistence type="predicted"/>
<reference evidence="1" key="1">
    <citation type="submission" date="2013-07" db="EMBL/GenBank/DDBJ databases">
        <title>Midgut Transcriptome Profiling of Anoplphora glabripennis, a Lignocellulose Degrading, Wood-Boring Cerambycid.</title>
        <authorList>
            <person name="Scully E.D."/>
            <person name="Hoover K."/>
            <person name="Carlson J.E."/>
            <person name="Tien M."/>
            <person name="Geib S.M."/>
        </authorList>
    </citation>
    <scope>NUCLEOTIDE SEQUENCE</scope>
</reference>
<evidence type="ECO:0000313" key="1">
    <source>
        <dbReference type="EMBL" id="JAB62443.1"/>
    </source>
</evidence>
<feature type="non-terminal residue" evidence="1">
    <location>
        <position position="127"/>
    </location>
</feature>
<accession>V5GQC8</accession>
<dbReference type="AlphaFoldDB" id="V5GQC8"/>
<protein>
    <submittedName>
        <fullName evidence="1">Uncharacterized protein</fullName>
    </submittedName>
</protein>
<organism evidence="1">
    <name type="scientific">Anoplophora glabripennis</name>
    <name type="common">Asian longhorn beetle</name>
    <name type="synonym">Anoplophora nobilis</name>
    <dbReference type="NCBI Taxonomy" id="217634"/>
    <lineage>
        <taxon>Eukaryota</taxon>
        <taxon>Metazoa</taxon>
        <taxon>Ecdysozoa</taxon>
        <taxon>Arthropoda</taxon>
        <taxon>Hexapoda</taxon>
        <taxon>Insecta</taxon>
        <taxon>Pterygota</taxon>
        <taxon>Neoptera</taxon>
        <taxon>Endopterygota</taxon>
        <taxon>Coleoptera</taxon>
        <taxon>Polyphaga</taxon>
        <taxon>Cucujiformia</taxon>
        <taxon>Chrysomeloidea</taxon>
        <taxon>Cerambycidae</taxon>
        <taxon>Lamiinae</taxon>
        <taxon>Lamiini</taxon>
        <taxon>Anoplophora</taxon>
    </lineage>
</organism>
<name>V5GQC8_ANOGL</name>
<dbReference type="EMBL" id="GALX01006023">
    <property type="protein sequence ID" value="JAB62443.1"/>
    <property type="molecule type" value="Transcribed_RNA"/>
</dbReference>